<dbReference type="GO" id="GO:0008170">
    <property type="term" value="F:N-methyltransferase activity"/>
    <property type="evidence" value="ECO:0007669"/>
    <property type="project" value="InterPro"/>
</dbReference>
<organism evidence="7 8">
    <name type="scientific">Sphingobium cupriresistens LL01</name>
    <dbReference type="NCBI Taxonomy" id="1420583"/>
    <lineage>
        <taxon>Bacteria</taxon>
        <taxon>Pseudomonadati</taxon>
        <taxon>Pseudomonadota</taxon>
        <taxon>Alphaproteobacteria</taxon>
        <taxon>Sphingomonadales</taxon>
        <taxon>Sphingomonadaceae</taxon>
        <taxon>Sphingobium</taxon>
    </lineage>
</organism>
<evidence type="ECO:0000256" key="2">
    <source>
        <dbReference type="ARBA" id="ARBA00022603"/>
    </source>
</evidence>
<keyword evidence="2 7" id="KW-0489">Methyltransferase</keyword>
<dbReference type="RefSeq" id="WP_066606024.1">
    <property type="nucleotide sequence ID" value="NZ_KQ130435.1"/>
</dbReference>
<sequence>MIERDIVIGNARLILADSYKVLPTLGWVDAIVTDPPYEFRAEGGGMYRAERKSMDQILDEGLSDGFDHSIINPLLCGSVVVFCHNDQLPKILPYLDGSFERQAVCIWRKKNPQPVANKHYRPVMEFYVHAWNRGHHPHGTLDELDRMIVAMSPRGEAKFGHATVKPDAVMDKIIRNVAPGTICDPFMGTGSTGVAALKAGRRFIGIENNPAHFDTAVGRIREVTSALAVAA</sequence>
<evidence type="ECO:0000313" key="8">
    <source>
        <dbReference type="Proteomes" id="UP000052232"/>
    </source>
</evidence>
<dbReference type="EMBL" id="JACT01000003">
    <property type="protein sequence ID" value="KMS54578.1"/>
    <property type="molecule type" value="Genomic_DNA"/>
</dbReference>
<dbReference type="PANTHER" id="PTHR13370:SF3">
    <property type="entry name" value="TRNA (GUANINE(10)-N2)-METHYLTRANSFERASE HOMOLOG"/>
    <property type="match status" value="1"/>
</dbReference>
<dbReference type="Proteomes" id="UP000052232">
    <property type="component" value="Unassembled WGS sequence"/>
</dbReference>
<comment type="similarity">
    <text evidence="1 5">Belongs to the N(4)/N(6)-methyltransferase family.</text>
</comment>
<dbReference type="STRING" id="1420583.V473_15300"/>
<dbReference type="EC" id="2.1.1.-" evidence="5"/>
<dbReference type="GO" id="GO:0003677">
    <property type="term" value="F:DNA binding"/>
    <property type="evidence" value="ECO:0007669"/>
    <property type="project" value="InterPro"/>
</dbReference>
<evidence type="ECO:0000259" key="6">
    <source>
        <dbReference type="Pfam" id="PF01555"/>
    </source>
</evidence>
<evidence type="ECO:0000256" key="4">
    <source>
        <dbReference type="ARBA" id="ARBA00047942"/>
    </source>
</evidence>
<evidence type="ECO:0000256" key="1">
    <source>
        <dbReference type="ARBA" id="ARBA00006594"/>
    </source>
</evidence>
<proteinExistence type="inferred from homology"/>
<name>A0A0J7XU64_9SPHN</name>
<dbReference type="PROSITE" id="PS00092">
    <property type="entry name" value="N6_MTASE"/>
    <property type="match status" value="1"/>
</dbReference>
<dbReference type="InterPro" id="IPR002052">
    <property type="entry name" value="DNA_methylase_N6_adenine_CS"/>
</dbReference>
<comment type="caution">
    <text evidence="7">The sequence shown here is derived from an EMBL/GenBank/DDBJ whole genome shotgun (WGS) entry which is preliminary data.</text>
</comment>
<dbReference type="PRINTS" id="PR00508">
    <property type="entry name" value="S21N4MTFRASE"/>
</dbReference>
<keyword evidence="3" id="KW-0808">Transferase</keyword>
<evidence type="ECO:0000313" key="7">
    <source>
        <dbReference type="EMBL" id="KMS54578.1"/>
    </source>
</evidence>
<dbReference type="InterPro" id="IPR029063">
    <property type="entry name" value="SAM-dependent_MTases_sf"/>
</dbReference>
<reference evidence="7 8" key="1">
    <citation type="journal article" date="2015" name="G3 (Bethesda)">
        <title>Insights into Ongoing Evolution of the Hexachlorocyclohexane Catabolic Pathway from Comparative Genomics of Ten Sphingomonadaceae Strains.</title>
        <authorList>
            <person name="Pearce S.L."/>
            <person name="Oakeshott J.G."/>
            <person name="Pandey G."/>
        </authorList>
    </citation>
    <scope>NUCLEOTIDE SEQUENCE [LARGE SCALE GENOMIC DNA]</scope>
    <source>
        <strain evidence="7 8">LL01</strain>
    </source>
</reference>
<keyword evidence="8" id="KW-1185">Reference proteome</keyword>
<dbReference type="AlphaFoldDB" id="A0A0J7XU64"/>
<dbReference type="Pfam" id="PF01555">
    <property type="entry name" value="N6_N4_Mtase"/>
    <property type="match status" value="1"/>
</dbReference>
<dbReference type="PANTHER" id="PTHR13370">
    <property type="entry name" value="RNA METHYLASE-RELATED"/>
    <property type="match status" value="1"/>
</dbReference>
<feature type="domain" description="DNA methylase N-4/N-6" evidence="6">
    <location>
        <begin position="28"/>
        <end position="216"/>
    </location>
</feature>
<comment type="catalytic activity">
    <reaction evidence="4">
        <text>a 2'-deoxyadenosine in DNA + S-adenosyl-L-methionine = an N(6)-methyl-2'-deoxyadenosine in DNA + S-adenosyl-L-homocysteine + H(+)</text>
        <dbReference type="Rhea" id="RHEA:15197"/>
        <dbReference type="Rhea" id="RHEA-COMP:12418"/>
        <dbReference type="Rhea" id="RHEA-COMP:12419"/>
        <dbReference type="ChEBI" id="CHEBI:15378"/>
        <dbReference type="ChEBI" id="CHEBI:57856"/>
        <dbReference type="ChEBI" id="CHEBI:59789"/>
        <dbReference type="ChEBI" id="CHEBI:90615"/>
        <dbReference type="ChEBI" id="CHEBI:90616"/>
        <dbReference type="EC" id="2.1.1.72"/>
    </reaction>
</comment>
<protein>
    <recommendedName>
        <fullName evidence="5">Methyltransferase</fullName>
        <ecNumber evidence="5">2.1.1.-</ecNumber>
    </recommendedName>
</protein>
<dbReference type="Gene3D" id="3.40.50.150">
    <property type="entry name" value="Vaccinia Virus protein VP39"/>
    <property type="match status" value="1"/>
</dbReference>
<accession>A0A0J7XU64</accession>
<evidence type="ECO:0000256" key="5">
    <source>
        <dbReference type="RuleBase" id="RU362026"/>
    </source>
</evidence>
<evidence type="ECO:0000256" key="3">
    <source>
        <dbReference type="ARBA" id="ARBA00022679"/>
    </source>
</evidence>
<gene>
    <name evidence="7" type="ORF">V473_15300</name>
</gene>
<dbReference type="InterPro" id="IPR001091">
    <property type="entry name" value="RM_Methyltransferase"/>
</dbReference>
<dbReference type="GO" id="GO:0009007">
    <property type="term" value="F:site-specific DNA-methyltransferase (adenine-specific) activity"/>
    <property type="evidence" value="ECO:0007669"/>
    <property type="project" value="UniProtKB-EC"/>
</dbReference>
<dbReference type="SUPFAM" id="SSF53335">
    <property type="entry name" value="S-adenosyl-L-methionine-dependent methyltransferases"/>
    <property type="match status" value="1"/>
</dbReference>
<dbReference type="GO" id="GO:0032259">
    <property type="term" value="P:methylation"/>
    <property type="evidence" value="ECO:0007669"/>
    <property type="project" value="UniProtKB-KW"/>
</dbReference>
<dbReference type="PATRIC" id="fig|1420583.3.peg.2857"/>
<dbReference type="InterPro" id="IPR002941">
    <property type="entry name" value="DNA_methylase_N4/N6"/>
</dbReference>
<dbReference type="GO" id="GO:0005737">
    <property type="term" value="C:cytoplasm"/>
    <property type="evidence" value="ECO:0007669"/>
    <property type="project" value="TreeGrafter"/>
</dbReference>